<gene>
    <name evidence="2" type="ORF">GCM10007877_24130</name>
</gene>
<dbReference type="AlphaFoldDB" id="A0AA37TA70"/>
<feature type="transmembrane region" description="Helical" evidence="1">
    <location>
        <begin position="78"/>
        <end position="100"/>
    </location>
</feature>
<dbReference type="Pfam" id="PF04955">
    <property type="entry name" value="HupE_UreJ"/>
    <property type="match status" value="1"/>
</dbReference>
<keyword evidence="1" id="KW-0812">Transmembrane</keyword>
<keyword evidence="1" id="KW-1133">Transmembrane helix</keyword>
<keyword evidence="1" id="KW-0472">Membrane</keyword>
<evidence type="ECO:0000313" key="3">
    <source>
        <dbReference type="Proteomes" id="UP001156870"/>
    </source>
</evidence>
<evidence type="ECO:0000256" key="1">
    <source>
        <dbReference type="SAM" id="Phobius"/>
    </source>
</evidence>
<feature type="transmembrane region" description="Helical" evidence="1">
    <location>
        <begin position="106"/>
        <end position="125"/>
    </location>
</feature>
<organism evidence="2 3">
    <name type="scientific">Marinibactrum halimedae</name>
    <dbReference type="NCBI Taxonomy" id="1444977"/>
    <lineage>
        <taxon>Bacteria</taxon>
        <taxon>Pseudomonadati</taxon>
        <taxon>Pseudomonadota</taxon>
        <taxon>Gammaproteobacteria</taxon>
        <taxon>Cellvibrionales</taxon>
        <taxon>Cellvibrionaceae</taxon>
        <taxon>Marinibactrum</taxon>
    </lineage>
</organism>
<proteinExistence type="predicted"/>
<accession>A0AA37TA70</accession>
<feature type="transmembrane region" description="Helical" evidence="1">
    <location>
        <begin position="53"/>
        <end position="71"/>
    </location>
</feature>
<dbReference type="EMBL" id="BSPD01000058">
    <property type="protein sequence ID" value="GLS26696.1"/>
    <property type="molecule type" value="Genomic_DNA"/>
</dbReference>
<comment type="caution">
    <text evidence="2">The sequence shown here is derived from an EMBL/GenBank/DDBJ whole genome shotgun (WGS) entry which is preliminary data.</text>
</comment>
<feature type="transmembrane region" description="Helical" evidence="1">
    <location>
        <begin position="137"/>
        <end position="159"/>
    </location>
</feature>
<dbReference type="InterPro" id="IPR007038">
    <property type="entry name" value="HupE_UreJ"/>
</dbReference>
<dbReference type="Proteomes" id="UP001156870">
    <property type="component" value="Unassembled WGS sequence"/>
</dbReference>
<dbReference type="RefSeq" id="WP_232595424.1">
    <property type="nucleotide sequence ID" value="NZ_BSPD01000058.1"/>
</dbReference>
<sequence>MLKIVKNKPFLMISLVLLTLVSFSSYTLAHSGHMNMGIFQGFWHGVVHPLVGLDHFLTFITAGCLLAHGCASCRIMTLLVSLGVIILGYVSGHGGLHWVSLSSVEVLIDLSMSIACGLFLVVMFFKKWLIKVQRRSIFGRYFNSVGRMLIAIFAFSHGYVHGVELPGDASLLGFGVGFVGTSLMLIWGAFLISRVVDVLGVGLIVERNQ</sequence>
<reference evidence="2 3" key="1">
    <citation type="journal article" date="2014" name="Int. J. Syst. Evol. Microbiol.">
        <title>Complete genome sequence of Corynebacterium casei LMG S-19264T (=DSM 44701T), isolated from a smear-ripened cheese.</title>
        <authorList>
            <consortium name="US DOE Joint Genome Institute (JGI-PGF)"/>
            <person name="Walter F."/>
            <person name="Albersmeier A."/>
            <person name="Kalinowski J."/>
            <person name="Ruckert C."/>
        </authorList>
    </citation>
    <scope>NUCLEOTIDE SEQUENCE [LARGE SCALE GENOMIC DNA]</scope>
    <source>
        <strain evidence="2 3">NBRC 110095</strain>
    </source>
</reference>
<evidence type="ECO:0000313" key="2">
    <source>
        <dbReference type="EMBL" id="GLS26696.1"/>
    </source>
</evidence>
<feature type="transmembrane region" description="Helical" evidence="1">
    <location>
        <begin position="171"/>
        <end position="192"/>
    </location>
</feature>
<keyword evidence="3" id="KW-1185">Reference proteome</keyword>
<protein>
    <submittedName>
        <fullName evidence="2">Uncharacterized protein</fullName>
    </submittedName>
</protein>
<name>A0AA37TA70_9GAMM</name>